<accession>A0A410DXG6</accession>
<dbReference type="Proteomes" id="UP000286268">
    <property type="component" value="Chromosome"/>
</dbReference>
<name>A0A410DXG6_9CLOT</name>
<evidence type="ECO:0000259" key="6">
    <source>
        <dbReference type="Pfam" id="PF25990"/>
    </source>
</evidence>
<feature type="compositionally biased region" description="Gly residues" evidence="3">
    <location>
        <begin position="443"/>
        <end position="463"/>
    </location>
</feature>
<dbReference type="InterPro" id="IPR050465">
    <property type="entry name" value="UPF0194_transport"/>
</dbReference>
<evidence type="ECO:0000313" key="8">
    <source>
        <dbReference type="Proteomes" id="UP000286268"/>
    </source>
</evidence>
<keyword evidence="4" id="KW-0812">Transmembrane</keyword>
<protein>
    <submittedName>
        <fullName evidence="7">Efflux RND transporter periplasmic adaptor subunit</fullName>
    </submittedName>
</protein>
<feature type="region of interest" description="Disordered" evidence="3">
    <location>
        <begin position="320"/>
        <end position="386"/>
    </location>
</feature>
<dbReference type="OrthoDB" id="1725043at2"/>
<evidence type="ECO:0000256" key="1">
    <source>
        <dbReference type="ARBA" id="ARBA00004196"/>
    </source>
</evidence>
<dbReference type="KEGG" id="cmah:C1I91_20365"/>
<feature type="compositionally biased region" description="Low complexity" evidence="3">
    <location>
        <begin position="195"/>
        <end position="208"/>
    </location>
</feature>
<dbReference type="Gene3D" id="2.40.50.100">
    <property type="match status" value="1"/>
</dbReference>
<keyword evidence="8" id="KW-1185">Reference proteome</keyword>
<gene>
    <name evidence="7" type="ORF">C1I91_20365</name>
</gene>
<evidence type="ECO:0000313" key="7">
    <source>
        <dbReference type="EMBL" id="QAA33794.1"/>
    </source>
</evidence>
<comment type="subcellular location">
    <subcellularLocation>
        <location evidence="1">Cell envelope</location>
    </subcellularLocation>
</comment>
<dbReference type="Gene3D" id="2.40.420.20">
    <property type="match status" value="1"/>
</dbReference>
<dbReference type="Pfam" id="PF25990">
    <property type="entry name" value="Beta-barrel_YknX"/>
    <property type="match status" value="1"/>
</dbReference>
<feature type="compositionally biased region" description="Gly residues" evidence="3">
    <location>
        <begin position="184"/>
        <end position="194"/>
    </location>
</feature>
<feature type="compositionally biased region" description="Low complexity" evidence="3">
    <location>
        <begin position="427"/>
        <end position="441"/>
    </location>
</feature>
<sequence length="478" mass="48595">MKSKVIKGIVAGIIAVAVGVGGYFGYKTFFAKPAVASTAQYYTVSARKMNLNVTVQGTGTAYAATTKQVSANNSGTIKDLNVKVGDTVTAGQKLFVSDSDTLRKAVTTAQNNLEKQNLTLTSDENATKVDDNKVAMDKLNVADAQSQLNDAYTQLNNMTVKAPIAGVVTAVNASNGDNAQSGGSSSGSGSGSSGAGSSSSSSSGSSSGGVLTIVDMNSIKIKLSIDELDIEKVKNGQTAQIKFDAIKDKTYDGTVESVATVGTTSNNVTTYDVVVGIKDPTGIKLGMNGNVTVSVESKQDALVIPSEALVETNGQKFVRVESTSASSSGQSSSENQQSQGSNSQNSNNSNSQGNSGNSGTSSEKGQRNRQSYGNGTGYGNSGFRGMTTTASSGRLVQVKTGLETQNYIEVTEGVTEGEKVLVQLPQTSTTTTSSNRNSQSSAFGGGMGGFGGGMGGFGGGMGAPSGQRSNSSSGGGKN</sequence>
<dbReference type="Pfam" id="PF25973">
    <property type="entry name" value="BSH_CzcB"/>
    <property type="match status" value="1"/>
</dbReference>
<feature type="compositionally biased region" description="Low complexity" evidence="3">
    <location>
        <begin position="322"/>
        <end position="362"/>
    </location>
</feature>
<dbReference type="PANTHER" id="PTHR32347">
    <property type="entry name" value="EFFLUX SYSTEM COMPONENT YKNX-RELATED"/>
    <property type="match status" value="1"/>
</dbReference>
<evidence type="ECO:0000256" key="4">
    <source>
        <dbReference type="SAM" id="Phobius"/>
    </source>
</evidence>
<evidence type="ECO:0000256" key="3">
    <source>
        <dbReference type="SAM" id="MobiDB-lite"/>
    </source>
</evidence>
<dbReference type="PANTHER" id="PTHR32347:SF14">
    <property type="entry name" value="EFFLUX SYSTEM COMPONENT YKNX-RELATED"/>
    <property type="match status" value="1"/>
</dbReference>
<dbReference type="GO" id="GO:0030313">
    <property type="term" value="C:cell envelope"/>
    <property type="evidence" value="ECO:0007669"/>
    <property type="project" value="UniProtKB-SubCell"/>
</dbReference>
<feature type="region of interest" description="Disordered" evidence="3">
    <location>
        <begin position="178"/>
        <end position="208"/>
    </location>
</feature>
<dbReference type="InterPro" id="IPR058636">
    <property type="entry name" value="Beta-barrel_YknX"/>
</dbReference>
<evidence type="ECO:0000259" key="5">
    <source>
        <dbReference type="Pfam" id="PF25973"/>
    </source>
</evidence>
<dbReference type="InterPro" id="IPR058647">
    <property type="entry name" value="BSH_CzcB-like"/>
</dbReference>
<dbReference type="RefSeq" id="WP_128214515.1">
    <property type="nucleotide sequence ID" value="NZ_CP025746.1"/>
</dbReference>
<dbReference type="SUPFAM" id="SSF111369">
    <property type="entry name" value="HlyD-like secretion proteins"/>
    <property type="match status" value="1"/>
</dbReference>
<feature type="transmembrane region" description="Helical" evidence="4">
    <location>
        <begin position="5"/>
        <end position="26"/>
    </location>
</feature>
<dbReference type="EMBL" id="CP025746">
    <property type="protein sequence ID" value="QAA33794.1"/>
    <property type="molecule type" value="Genomic_DNA"/>
</dbReference>
<evidence type="ECO:0000256" key="2">
    <source>
        <dbReference type="ARBA" id="ARBA00023054"/>
    </source>
</evidence>
<feature type="domain" description="CzcB-like barrel-sandwich hybrid" evidence="5">
    <location>
        <begin position="66"/>
        <end position="178"/>
    </location>
</feature>
<keyword evidence="2" id="KW-0175">Coiled coil</keyword>
<dbReference type="Gene3D" id="2.40.30.170">
    <property type="match status" value="1"/>
</dbReference>
<keyword evidence="4" id="KW-0472">Membrane</keyword>
<feature type="region of interest" description="Disordered" evidence="3">
    <location>
        <begin position="427"/>
        <end position="478"/>
    </location>
</feature>
<dbReference type="AlphaFoldDB" id="A0A410DXG6"/>
<keyword evidence="4" id="KW-1133">Transmembrane helix</keyword>
<reference evidence="7 8" key="1">
    <citation type="submission" date="2018-01" db="EMBL/GenBank/DDBJ databases">
        <title>Genome Sequencing and Assembly of Anaerobacter polyendosporus strain CT4.</title>
        <authorList>
            <person name="Tachaapaikoon C."/>
            <person name="Sutheeworapong S."/>
            <person name="Jenjaroenpun P."/>
            <person name="Wongsurawat T."/>
            <person name="Nookeaw I."/>
            <person name="Cheawchanlertfa P."/>
            <person name="Kosugi A."/>
            <person name="Cheevadhanarak S."/>
            <person name="Ratanakhanokchai K."/>
        </authorList>
    </citation>
    <scope>NUCLEOTIDE SEQUENCE [LARGE SCALE GENOMIC DNA]</scope>
    <source>
        <strain evidence="7 8">CT4</strain>
    </source>
</reference>
<feature type="domain" description="YknX-like beta-barrel" evidence="6">
    <location>
        <begin position="220"/>
        <end position="293"/>
    </location>
</feature>
<proteinExistence type="predicted"/>
<organism evidence="7 8">
    <name type="scientific">Clostridium manihotivorum</name>
    <dbReference type="NCBI Taxonomy" id="2320868"/>
    <lineage>
        <taxon>Bacteria</taxon>
        <taxon>Bacillati</taxon>
        <taxon>Bacillota</taxon>
        <taxon>Clostridia</taxon>
        <taxon>Eubacteriales</taxon>
        <taxon>Clostridiaceae</taxon>
        <taxon>Clostridium</taxon>
    </lineage>
</organism>